<dbReference type="Gene3D" id="1.10.472.130">
    <property type="match status" value="1"/>
</dbReference>
<dbReference type="GO" id="GO:0030286">
    <property type="term" value="C:dynein complex"/>
    <property type="evidence" value="ECO:0007669"/>
    <property type="project" value="InterPro"/>
</dbReference>
<dbReference type="Proteomes" id="UP000281553">
    <property type="component" value="Unassembled WGS sequence"/>
</dbReference>
<dbReference type="PANTHER" id="PTHR45703:SF8">
    <property type="entry name" value="DYNEINS HEAVY CHAIN"/>
    <property type="match status" value="1"/>
</dbReference>
<dbReference type="OrthoDB" id="10251809at2759"/>
<protein>
    <recommendedName>
        <fullName evidence="1">Dynein heavy chain AAA 5 extension domain-containing protein</fullName>
    </recommendedName>
</protein>
<dbReference type="Pfam" id="PF17852">
    <property type="entry name" value="Dynein_AAA_lid"/>
    <property type="match status" value="1"/>
</dbReference>
<dbReference type="PANTHER" id="PTHR45703">
    <property type="entry name" value="DYNEIN HEAVY CHAIN"/>
    <property type="match status" value="1"/>
</dbReference>
<dbReference type="GO" id="GO:0051959">
    <property type="term" value="F:dynein light intermediate chain binding"/>
    <property type="evidence" value="ECO:0007669"/>
    <property type="project" value="InterPro"/>
</dbReference>
<sequence>MPFVLSWLALRENRSEQANLLILFERYVPICLEALKTRFKKIIPIVEIAHVQMLCYLLDAHLIRANTPADSPNELYELYFVFCAVWAFGGALFQDQLMDHRVEFSKWWIAEFKNVKFPSNGSVFDYFIDPESKKLEPWLKRVEEFALDQDIPLQGLQNQGRIQSV</sequence>
<dbReference type="GO" id="GO:0045505">
    <property type="term" value="F:dynein intermediate chain binding"/>
    <property type="evidence" value="ECO:0007669"/>
    <property type="project" value="InterPro"/>
</dbReference>
<feature type="domain" description="Dynein heavy chain AAA 5 extension" evidence="1">
    <location>
        <begin position="23"/>
        <end position="139"/>
    </location>
</feature>
<gene>
    <name evidence="2" type="ORF">DILT_LOCUS11265</name>
</gene>
<evidence type="ECO:0000259" key="1">
    <source>
        <dbReference type="Pfam" id="PF17852"/>
    </source>
</evidence>
<dbReference type="GO" id="GO:0007018">
    <property type="term" value="P:microtubule-based movement"/>
    <property type="evidence" value="ECO:0007669"/>
    <property type="project" value="InterPro"/>
</dbReference>
<organism evidence="2 3">
    <name type="scientific">Dibothriocephalus latus</name>
    <name type="common">Fish tapeworm</name>
    <name type="synonym">Diphyllobothrium latum</name>
    <dbReference type="NCBI Taxonomy" id="60516"/>
    <lineage>
        <taxon>Eukaryota</taxon>
        <taxon>Metazoa</taxon>
        <taxon>Spiralia</taxon>
        <taxon>Lophotrochozoa</taxon>
        <taxon>Platyhelminthes</taxon>
        <taxon>Cestoda</taxon>
        <taxon>Eucestoda</taxon>
        <taxon>Diphyllobothriidea</taxon>
        <taxon>Diphyllobothriidae</taxon>
        <taxon>Dibothriocephalus</taxon>
    </lineage>
</organism>
<evidence type="ECO:0000313" key="2">
    <source>
        <dbReference type="EMBL" id="VDN15434.1"/>
    </source>
</evidence>
<dbReference type="InterPro" id="IPR026983">
    <property type="entry name" value="DHC"/>
</dbReference>
<evidence type="ECO:0000313" key="3">
    <source>
        <dbReference type="Proteomes" id="UP000281553"/>
    </source>
</evidence>
<proteinExistence type="predicted"/>
<name>A0A3P7LEZ0_DIBLA</name>
<reference evidence="2 3" key="1">
    <citation type="submission" date="2018-11" db="EMBL/GenBank/DDBJ databases">
        <authorList>
            <consortium name="Pathogen Informatics"/>
        </authorList>
    </citation>
    <scope>NUCLEOTIDE SEQUENCE [LARGE SCALE GENOMIC DNA]</scope>
</reference>
<dbReference type="AlphaFoldDB" id="A0A3P7LEZ0"/>
<accession>A0A3P7LEZ0</accession>
<dbReference type="EMBL" id="UYRU01062512">
    <property type="protein sequence ID" value="VDN15434.1"/>
    <property type="molecule type" value="Genomic_DNA"/>
</dbReference>
<dbReference type="InterPro" id="IPR041466">
    <property type="entry name" value="Dynein_AAA5_ext"/>
</dbReference>
<keyword evidence="3" id="KW-1185">Reference proteome</keyword>